<dbReference type="Pfam" id="PF12833">
    <property type="entry name" value="HTH_18"/>
    <property type="match status" value="1"/>
</dbReference>
<organism evidence="5 6">
    <name type="scientific">Chryseobacterium paridis</name>
    <dbReference type="NCBI Taxonomy" id="2800328"/>
    <lineage>
        <taxon>Bacteria</taxon>
        <taxon>Pseudomonadati</taxon>
        <taxon>Bacteroidota</taxon>
        <taxon>Flavobacteriia</taxon>
        <taxon>Flavobacteriales</taxon>
        <taxon>Weeksellaceae</taxon>
        <taxon>Chryseobacterium group</taxon>
        <taxon>Chryseobacterium</taxon>
    </lineage>
</organism>
<dbReference type="SUPFAM" id="SSF46689">
    <property type="entry name" value="Homeodomain-like"/>
    <property type="match status" value="1"/>
</dbReference>
<evidence type="ECO:0000313" key="6">
    <source>
        <dbReference type="Proteomes" id="UP000628669"/>
    </source>
</evidence>
<gene>
    <name evidence="5" type="ORF">JHL15_18680</name>
</gene>
<accession>A0ABS1G022</accession>
<dbReference type="Proteomes" id="UP000628669">
    <property type="component" value="Unassembled WGS sequence"/>
</dbReference>
<sequence>MKTDNLYEPYELAITDMIDECPRGIHTHTFFEFVYVMKGSGFQNINGDRFDYKPGHLFLLAPQDHHTFEIKAISQFFFIRFNAAYLKTNTATKDLINRLEMILRNVSKQSGCILKREDDKHIIQSLMHFIINEHERKDLFHKEVIDQYINTLLVIVSRNISLTLPEKMDENSDSKALDILNYIQRNISDPDKLKAEHIGNTFGIAEAYLGRYFKHHTGVGFQDYIMDYKLKQVENKLLHSTMRISEIAYEFGFTDKSHLSKAFKKHTGNNPTEFRKNYVNTTKA</sequence>
<dbReference type="EMBL" id="JAENHK010000010">
    <property type="protein sequence ID" value="MBK1897799.1"/>
    <property type="molecule type" value="Genomic_DNA"/>
</dbReference>
<evidence type="ECO:0000313" key="5">
    <source>
        <dbReference type="EMBL" id="MBK1897799.1"/>
    </source>
</evidence>
<dbReference type="Gene3D" id="1.10.10.60">
    <property type="entry name" value="Homeodomain-like"/>
    <property type="match status" value="2"/>
</dbReference>
<keyword evidence="1" id="KW-0805">Transcription regulation</keyword>
<evidence type="ECO:0000259" key="4">
    <source>
        <dbReference type="PROSITE" id="PS01124"/>
    </source>
</evidence>
<dbReference type="InterPro" id="IPR009057">
    <property type="entry name" value="Homeodomain-like_sf"/>
</dbReference>
<protein>
    <submittedName>
        <fullName evidence="5">Helix-turn-helix domain-containing protein</fullName>
    </submittedName>
</protein>
<name>A0ABS1G022_9FLAO</name>
<evidence type="ECO:0000256" key="3">
    <source>
        <dbReference type="ARBA" id="ARBA00023163"/>
    </source>
</evidence>
<evidence type="ECO:0000256" key="2">
    <source>
        <dbReference type="ARBA" id="ARBA00023125"/>
    </source>
</evidence>
<dbReference type="SUPFAM" id="SSF51215">
    <property type="entry name" value="Regulatory protein AraC"/>
    <property type="match status" value="1"/>
</dbReference>
<dbReference type="InterPro" id="IPR037923">
    <property type="entry name" value="HTH-like"/>
</dbReference>
<dbReference type="PROSITE" id="PS01124">
    <property type="entry name" value="HTH_ARAC_FAMILY_2"/>
    <property type="match status" value="1"/>
</dbReference>
<evidence type="ECO:0000256" key="1">
    <source>
        <dbReference type="ARBA" id="ARBA00023015"/>
    </source>
</evidence>
<dbReference type="InterPro" id="IPR014710">
    <property type="entry name" value="RmlC-like_jellyroll"/>
</dbReference>
<dbReference type="InterPro" id="IPR018060">
    <property type="entry name" value="HTH_AraC"/>
</dbReference>
<dbReference type="InterPro" id="IPR018062">
    <property type="entry name" value="HTH_AraC-typ_CS"/>
</dbReference>
<comment type="caution">
    <text evidence="5">The sequence shown here is derived from an EMBL/GenBank/DDBJ whole genome shotgun (WGS) entry which is preliminary data.</text>
</comment>
<reference evidence="6" key="1">
    <citation type="submission" date="2021-01" db="EMBL/GenBank/DDBJ databases">
        <title>Genome public.</title>
        <authorList>
            <person name="Liu C."/>
            <person name="Sun Q."/>
        </authorList>
    </citation>
    <scope>NUCLEOTIDE SEQUENCE [LARGE SCALE GENOMIC DNA]</scope>
    <source>
        <strain evidence="6">YIM B02567</strain>
    </source>
</reference>
<feature type="domain" description="HTH araC/xylS-type" evidence="4">
    <location>
        <begin position="177"/>
        <end position="277"/>
    </location>
</feature>
<proteinExistence type="predicted"/>
<dbReference type="SMART" id="SM00342">
    <property type="entry name" value="HTH_ARAC"/>
    <property type="match status" value="1"/>
</dbReference>
<keyword evidence="2" id="KW-0238">DNA-binding</keyword>
<dbReference type="PROSITE" id="PS00041">
    <property type="entry name" value="HTH_ARAC_FAMILY_1"/>
    <property type="match status" value="1"/>
</dbReference>
<dbReference type="Pfam" id="PF02311">
    <property type="entry name" value="AraC_binding"/>
    <property type="match status" value="1"/>
</dbReference>
<dbReference type="InterPro" id="IPR020449">
    <property type="entry name" value="Tscrpt_reg_AraC-type_HTH"/>
</dbReference>
<dbReference type="InterPro" id="IPR003313">
    <property type="entry name" value="AraC-bd"/>
</dbReference>
<dbReference type="PANTHER" id="PTHR43280">
    <property type="entry name" value="ARAC-FAMILY TRANSCRIPTIONAL REGULATOR"/>
    <property type="match status" value="1"/>
</dbReference>
<keyword evidence="6" id="KW-1185">Reference proteome</keyword>
<keyword evidence="3" id="KW-0804">Transcription</keyword>
<dbReference type="Gene3D" id="2.60.120.10">
    <property type="entry name" value="Jelly Rolls"/>
    <property type="match status" value="1"/>
</dbReference>
<dbReference type="PANTHER" id="PTHR43280:SF2">
    <property type="entry name" value="HTH-TYPE TRANSCRIPTIONAL REGULATOR EXSA"/>
    <property type="match status" value="1"/>
</dbReference>
<dbReference type="RefSeq" id="WP_200248227.1">
    <property type="nucleotide sequence ID" value="NZ_JAENHK010000010.1"/>
</dbReference>
<dbReference type="PRINTS" id="PR00032">
    <property type="entry name" value="HTHARAC"/>
</dbReference>